<accession>A0A0E4CSR8</accession>
<dbReference type="Proteomes" id="UP000198604">
    <property type="component" value="Unassembled WGS sequence"/>
</dbReference>
<dbReference type="STRING" id="1608583.BN1356_01291"/>
<reference evidence="2" key="1">
    <citation type="submission" date="2015-03" db="EMBL/GenBank/DDBJ databases">
        <authorList>
            <person name="Urmite Genomes"/>
        </authorList>
    </citation>
    <scope>NUCLEOTIDE SEQUENCE [LARGE SCALE GENOMIC DNA]</scope>
    <source>
        <strain evidence="2">FF10</strain>
    </source>
</reference>
<keyword evidence="2" id="KW-1185">Reference proteome</keyword>
<evidence type="ECO:0000313" key="2">
    <source>
        <dbReference type="Proteomes" id="UP000198604"/>
    </source>
</evidence>
<dbReference type="EMBL" id="CTEN01000003">
    <property type="protein sequence ID" value="CQR24945.1"/>
    <property type="molecule type" value="Genomic_DNA"/>
</dbReference>
<gene>
    <name evidence="1" type="ORF">BN1356_01291</name>
</gene>
<dbReference type="AlphaFoldDB" id="A0A0E4CSR8"/>
<dbReference type="Pfam" id="PF13376">
    <property type="entry name" value="OmdA"/>
    <property type="match status" value="1"/>
</dbReference>
<sequence>MDKATGYVEDMTIKFNRMNALDSNYTLLGLKYTSQIEERSKTAASQKSADYQDKISLVVDFLSRYPSEKDFFIGLTPGYQRGWARYIYSAKSVVTQEKRQKEMVHILKLGFKSRELYRSSLK</sequence>
<evidence type="ECO:0000313" key="1">
    <source>
        <dbReference type="EMBL" id="CQR24945.1"/>
    </source>
</evidence>
<protein>
    <submittedName>
        <fullName evidence="1">Uncharacterized protein</fullName>
    </submittedName>
</protein>
<name>A0A0E4CSR8_9STRE</name>
<proteinExistence type="predicted"/>
<organism evidence="1 2">
    <name type="scientific">Streptococcus varani</name>
    <dbReference type="NCBI Taxonomy" id="1608583"/>
    <lineage>
        <taxon>Bacteria</taxon>
        <taxon>Bacillati</taxon>
        <taxon>Bacillota</taxon>
        <taxon>Bacilli</taxon>
        <taxon>Lactobacillales</taxon>
        <taxon>Streptococcaceae</taxon>
        <taxon>Streptococcus</taxon>
    </lineage>
</organism>